<feature type="non-terminal residue" evidence="1">
    <location>
        <position position="1"/>
    </location>
</feature>
<sequence length="150" mass="17729">NKYELDSLSESSSSTDSVYDQTPSQKFIQIREYLKKNDIIEPKYFYQRCNDLYFNQGYTKFNWQYNHICPRCLQVGLHVCCAFCKNIEQSCKCVFRCALAYPSRFTSNGDIEIWAKCSFYCDKYDDKAFEEHLEVCEGVITNDLKITFLK</sequence>
<name>A0ACA9RBS8_9GLOM</name>
<comment type="caution">
    <text evidence="1">The sequence shown here is derived from an EMBL/GenBank/DDBJ whole genome shotgun (WGS) entry which is preliminary data.</text>
</comment>
<dbReference type="EMBL" id="CAJVPW010064653">
    <property type="protein sequence ID" value="CAG8786156.1"/>
    <property type="molecule type" value="Genomic_DNA"/>
</dbReference>
<accession>A0ACA9RBS8</accession>
<keyword evidence="2" id="KW-1185">Reference proteome</keyword>
<reference evidence="1" key="1">
    <citation type="submission" date="2021-06" db="EMBL/GenBank/DDBJ databases">
        <authorList>
            <person name="Kallberg Y."/>
            <person name="Tangrot J."/>
            <person name="Rosling A."/>
        </authorList>
    </citation>
    <scope>NUCLEOTIDE SEQUENCE</scope>
    <source>
        <strain evidence="1">28 12/20/2015</strain>
    </source>
</reference>
<feature type="non-terminal residue" evidence="1">
    <location>
        <position position="150"/>
    </location>
</feature>
<organism evidence="1 2">
    <name type="scientific">Cetraspora pellucida</name>
    <dbReference type="NCBI Taxonomy" id="1433469"/>
    <lineage>
        <taxon>Eukaryota</taxon>
        <taxon>Fungi</taxon>
        <taxon>Fungi incertae sedis</taxon>
        <taxon>Mucoromycota</taxon>
        <taxon>Glomeromycotina</taxon>
        <taxon>Glomeromycetes</taxon>
        <taxon>Diversisporales</taxon>
        <taxon>Gigasporaceae</taxon>
        <taxon>Cetraspora</taxon>
    </lineage>
</organism>
<protein>
    <submittedName>
        <fullName evidence="1">10396_t:CDS:1</fullName>
    </submittedName>
</protein>
<gene>
    <name evidence="1" type="ORF">SPELUC_LOCUS16810</name>
</gene>
<evidence type="ECO:0000313" key="1">
    <source>
        <dbReference type="EMBL" id="CAG8786156.1"/>
    </source>
</evidence>
<proteinExistence type="predicted"/>
<evidence type="ECO:0000313" key="2">
    <source>
        <dbReference type="Proteomes" id="UP000789366"/>
    </source>
</evidence>
<dbReference type="Proteomes" id="UP000789366">
    <property type="component" value="Unassembled WGS sequence"/>
</dbReference>